<dbReference type="AlphaFoldDB" id="A0A0F5MUA8"/>
<proteinExistence type="predicted"/>
<feature type="coiled-coil region" evidence="1">
    <location>
        <begin position="34"/>
        <end position="61"/>
    </location>
</feature>
<gene>
    <name evidence="3" type="ORF">BST15_18555</name>
    <name evidence="2" type="ORF">WR43_14880</name>
</gene>
<evidence type="ECO:0000313" key="3">
    <source>
        <dbReference type="EMBL" id="OQZ92801.1"/>
    </source>
</evidence>
<dbReference type="RefSeq" id="WP_046190383.1">
    <property type="nucleotide sequence ID" value="NZ_JACKUJ010000020.1"/>
</dbReference>
<evidence type="ECO:0000313" key="4">
    <source>
        <dbReference type="Proteomes" id="UP000034416"/>
    </source>
</evidence>
<name>A0A0F5MUA8_9MYCO</name>
<dbReference type="Pfam" id="PF11382">
    <property type="entry name" value="MctB"/>
    <property type="match status" value="1"/>
</dbReference>
<reference evidence="3 5" key="3">
    <citation type="submission" date="2016-12" db="EMBL/GenBank/DDBJ databases">
        <title>The new phylogeny of genus Mycobacterium.</title>
        <authorList>
            <person name="Tortoli E."/>
            <person name="Trovato A."/>
            <person name="Cirillo D.M."/>
        </authorList>
    </citation>
    <scope>NUCLEOTIDE SEQUENCE [LARGE SCALE GENOMIC DNA]</scope>
    <source>
        <strain evidence="3 5">DSM 44942</strain>
    </source>
</reference>
<evidence type="ECO:0000313" key="2">
    <source>
        <dbReference type="EMBL" id="KKB98345.1"/>
    </source>
</evidence>
<dbReference type="InterPro" id="IPR021522">
    <property type="entry name" value="MctB"/>
</dbReference>
<dbReference type="PATRIC" id="fig|342002.3.peg.3713"/>
<dbReference type="GO" id="GO:0055070">
    <property type="term" value="P:copper ion homeostasis"/>
    <property type="evidence" value="ECO:0007669"/>
    <property type="project" value="InterPro"/>
</dbReference>
<evidence type="ECO:0000313" key="5">
    <source>
        <dbReference type="Proteomes" id="UP000192327"/>
    </source>
</evidence>
<organism evidence="2 4">
    <name type="scientific">Mycolicibacter arupensis</name>
    <dbReference type="NCBI Taxonomy" id="342002"/>
    <lineage>
        <taxon>Bacteria</taxon>
        <taxon>Bacillati</taxon>
        <taxon>Actinomycetota</taxon>
        <taxon>Actinomycetes</taxon>
        <taxon>Mycobacteriales</taxon>
        <taxon>Mycobacteriaceae</taxon>
        <taxon>Mycolicibacter</taxon>
    </lineage>
</organism>
<sequence length="320" mass="32310">MITPRYHAMSLTAVLLALVFGVVLGSGLLSGPLMAGLQSDKEDLREQIDALHDQHTALSERLRNANEFDAQMAPRMVHDALNGKSTVVFRTPDAADSDVEGVIRIIGLAGGTVTGTVTLTPQFVDGSAEEKLRAVLESGIVPAGAQLSTELVDQDAQAGDLLGIALLVNAPHPPEPAAPATPPVDDAQRGTVLAALRDTGFITYGQERFAPANAAVVIAGGALAEDAGTSGLSVARFAAALAPHGSATVLAGRDGSASGTAAVAMARTDPAVAGTISTVDDVDIESGRITTVMAVSSLIGGGKPGQYGIGHGAASVTLAQ</sequence>
<dbReference type="EMBL" id="MVHH01000058">
    <property type="protein sequence ID" value="OQZ92801.1"/>
    <property type="molecule type" value="Genomic_DNA"/>
</dbReference>
<dbReference type="Proteomes" id="UP000034416">
    <property type="component" value="Unassembled WGS sequence"/>
</dbReference>
<dbReference type="EMBL" id="LASW01000074">
    <property type="protein sequence ID" value="KKB98345.1"/>
    <property type="molecule type" value="Genomic_DNA"/>
</dbReference>
<comment type="caution">
    <text evidence="2">The sequence shown here is derived from an EMBL/GenBank/DDBJ whole genome shotgun (WGS) entry which is preliminary data.</text>
</comment>
<protein>
    <submittedName>
        <fullName evidence="2">Channel-forming protein</fullName>
    </submittedName>
</protein>
<keyword evidence="5" id="KW-1185">Reference proteome</keyword>
<keyword evidence="1" id="KW-0175">Coiled coil</keyword>
<reference evidence="2" key="2">
    <citation type="submission" date="2015-04" db="EMBL/GenBank/DDBJ databases">
        <title>Genome sequence of Mycobacterium arupense strain GUC1.</title>
        <authorList>
            <person name="Greninger A.L."/>
            <person name="Cunningham G."/>
            <person name="Chiu C.Y."/>
            <person name="Miller S."/>
        </authorList>
    </citation>
    <scope>NUCLEOTIDE SEQUENCE</scope>
    <source>
        <strain evidence="2">GUC1</strain>
    </source>
</reference>
<reference evidence="4" key="1">
    <citation type="submission" date="2015-04" db="EMBL/GenBank/DDBJ databases">
        <title>Genome sequence of Mycobacterium arupense GUC1.</title>
        <authorList>
            <person name="Greninger A.L."/>
            <person name="Cunningham G."/>
            <person name="Chiu C.Y."/>
            <person name="Miller S."/>
        </authorList>
    </citation>
    <scope>NUCLEOTIDE SEQUENCE [LARGE SCALE GENOMIC DNA]</scope>
    <source>
        <strain evidence="4">GUC1</strain>
    </source>
</reference>
<dbReference type="GO" id="GO:0016020">
    <property type="term" value="C:membrane"/>
    <property type="evidence" value="ECO:0007669"/>
    <property type="project" value="InterPro"/>
</dbReference>
<accession>A0A0F5MUA8</accession>
<evidence type="ECO:0000256" key="1">
    <source>
        <dbReference type="SAM" id="Coils"/>
    </source>
</evidence>
<dbReference type="OrthoDB" id="4350157at2"/>
<dbReference type="STRING" id="342002.BST15_18555"/>
<dbReference type="Proteomes" id="UP000192327">
    <property type="component" value="Unassembled WGS sequence"/>
</dbReference>